<dbReference type="Gene3D" id="3.90.1150.10">
    <property type="entry name" value="Aspartate Aminotransferase, domain 1"/>
    <property type="match status" value="1"/>
</dbReference>
<dbReference type="FunFam" id="3.40.640.10:FF:000084">
    <property type="entry name" value="IscS-like cysteine desulfurase"/>
    <property type="match status" value="1"/>
</dbReference>
<evidence type="ECO:0000256" key="4">
    <source>
        <dbReference type="ARBA" id="ARBA00011738"/>
    </source>
</evidence>
<dbReference type="PANTHER" id="PTHR11601">
    <property type="entry name" value="CYSTEINE DESULFURYLASE FAMILY MEMBER"/>
    <property type="match status" value="1"/>
</dbReference>
<proteinExistence type="inferred from homology"/>
<dbReference type="Proteomes" id="UP000824150">
    <property type="component" value="Unassembled WGS sequence"/>
</dbReference>
<reference evidence="16" key="2">
    <citation type="submission" date="2021-04" db="EMBL/GenBank/DDBJ databases">
        <authorList>
            <person name="Gilroy R."/>
        </authorList>
    </citation>
    <scope>NUCLEOTIDE SEQUENCE</scope>
    <source>
        <strain evidence="16">687</strain>
    </source>
</reference>
<evidence type="ECO:0000256" key="3">
    <source>
        <dbReference type="ARBA" id="ARBA00006490"/>
    </source>
</evidence>
<keyword evidence="6 14" id="KW-0808">Transferase</keyword>
<comment type="function">
    <text evidence="2">Catalyzes the removal of elemental sulfur atoms from cysteine to produce alanine. Seems to participate in the biosynthesis of the nitrogenase metalloclusters by providing the inorganic sulfur required for the Fe-S core formation.</text>
</comment>
<feature type="domain" description="Aminotransferase class V" evidence="15">
    <location>
        <begin position="13"/>
        <end position="374"/>
    </location>
</feature>
<dbReference type="InterPro" id="IPR015424">
    <property type="entry name" value="PyrdxlP-dep_Trfase"/>
</dbReference>
<evidence type="ECO:0000313" key="17">
    <source>
        <dbReference type="Proteomes" id="UP000824150"/>
    </source>
</evidence>
<evidence type="ECO:0000256" key="8">
    <source>
        <dbReference type="ARBA" id="ARBA00022898"/>
    </source>
</evidence>
<evidence type="ECO:0000256" key="14">
    <source>
        <dbReference type="RuleBase" id="RU364075"/>
    </source>
</evidence>
<evidence type="ECO:0000256" key="9">
    <source>
        <dbReference type="ARBA" id="ARBA00023004"/>
    </source>
</evidence>
<dbReference type="GO" id="GO:0006520">
    <property type="term" value="P:amino acid metabolic process"/>
    <property type="evidence" value="ECO:0007669"/>
    <property type="project" value="InterPro"/>
</dbReference>
<keyword evidence="8 14" id="KW-0663">Pyridoxal phosphate</keyword>
<dbReference type="Pfam" id="PF00266">
    <property type="entry name" value="Aminotran_5"/>
    <property type="match status" value="1"/>
</dbReference>
<dbReference type="Gene3D" id="1.10.260.50">
    <property type="match status" value="1"/>
</dbReference>
<dbReference type="InterPro" id="IPR016454">
    <property type="entry name" value="Cysteine_dSase"/>
</dbReference>
<dbReference type="PANTHER" id="PTHR11601:SF34">
    <property type="entry name" value="CYSTEINE DESULFURASE"/>
    <property type="match status" value="1"/>
</dbReference>
<keyword evidence="11" id="KW-0535">Nitrogen fixation</keyword>
<protein>
    <recommendedName>
        <fullName evidence="5 14">Cysteine desulfurase</fullName>
        <ecNumber evidence="5 14">2.8.1.7</ecNumber>
    </recommendedName>
    <alternativeName>
        <fullName evidence="12 14">Nitrogenase metalloclusters biosynthesis protein NifS</fullName>
    </alternativeName>
</protein>
<gene>
    <name evidence="16" type="primary">nifS</name>
    <name evidence="16" type="ORF">IAA31_00720</name>
</gene>
<comment type="subunit">
    <text evidence="4">Homodimer.</text>
</comment>
<evidence type="ECO:0000256" key="7">
    <source>
        <dbReference type="ARBA" id="ARBA00022723"/>
    </source>
</evidence>
<dbReference type="EC" id="2.8.1.7" evidence="5 14"/>
<dbReference type="SUPFAM" id="SSF53383">
    <property type="entry name" value="PLP-dependent transferases"/>
    <property type="match status" value="1"/>
</dbReference>
<evidence type="ECO:0000256" key="2">
    <source>
        <dbReference type="ARBA" id="ARBA00003120"/>
    </source>
</evidence>
<dbReference type="GO" id="GO:0051536">
    <property type="term" value="F:iron-sulfur cluster binding"/>
    <property type="evidence" value="ECO:0007669"/>
    <property type="project" value="UniProtKB-KW"/>
</dbReference>
<dbReference type="GO" id="GO:0046872">
    <property type="term" value="F:metal ion binding"/>
    <property type="evidence" value="ECO:0007669"/>
    <property type="project" value="UniProtKB-KW"/>
</dbReference>
<evidence type="ECO:0000256" key="13">
    <source>
        <dbReference type="ARBA" id="ARBA00050776"/>
    </source>
</evidence>
<comment type="caution">
    <text evidence="16">The sequence shown here is derived from an EMBL/GenBank/DDBJ whole genome shotgun (WGS) entry which is preliminary data.</text>
</comment>
<dbReference type="InterPro" id="IPR015422">
    <property type="entry name" value="PyrdxlP-dep_Trfase_small"/>
</dbReference>
<sequence>MDSKNLGEGLGGTYLDNNATSRIAPEVVEAMMPYFTTYYGNASSQHGYGLPVDRAIAKAREQVADFIGAAYPDEIIFTSCASESDNTALWTSLWTQKNKNEIVTTKVEHPAIMDTCAFLSTHGVKVHYLDVNRQGDIESDKFEALLNERTALASIMWANNETGNVYQVPQLAEIAAKHHVVFHTDAVQAVGKIPVCVKDYPINMLSFSGHKIHAPKGIGVLYVRRGTRFIPFIHGGHQERGRRAGTENVPYIVGLGVACELAKAHMDELNTRVRALRDKLEQGILATIPECMVMGDEGHRTPNTLNIAFKYVEGEAILLMLNEYGIAASSGSACSSESLEPSHVMQAMEIPFSAAHGTIRFSLSRYTTQADIDKTLQVLPGIIARLRELSPYWNQNKPTIAQADHVFDPDSQEVRA</sequence>
<evidence type="ECO:0000313" key="16">
    <source>
        <dbReference type="EMBL" id="MBU3826004.1"/>
    </source>
</evidence>
<dbReference type="InterPro" id="IPR000192">
    <property type="entry name" value="Aminotrans_V_dom"/>
</dbReference>
<evidence type="ECO:0000256" key="11">
    <source>
        <dbReference type="ARBA" id="ARBA00023231"/>
    </source>
</evidence>
<dbReference type="GO" id="GO:0031071">
    <property type="term" value="F:cysteine desulfurase activity"/>
    <property type="evidence" value="ECO:0007669"/>
    <property type="project" value="UniProtKB-EC"/>
</dbReference>
<keyword evidence="10 14" id="KW-0411">Iron-sulfur</keyword>
<dbReference type="EMBL" id="JAHLFG010000007">
    <property type="protein sequence ID" value="MBU3826004.1"/>
    <property type="molecule type" value="Genomic_DNA"/>
</dbReference>
<evidence type="ECO:0000256" key="6">
    <source>
        <dbReference type="ARBA" id="ARBA00022679"/>
    </source>
</evidence>
<evidence type="ECO:0000256" key="10">
    <source>
        <dbReference type="ARBA" id="ARBA00023014"/>
    </source>
</evidence>
<accession>A0A9E2KMK0</accession>
<dbReference type="GO" id="GO:0030170">
    <property type="term" value="F:pyridoxal phosphate binding"/>
    <property type="evidence" value="ECO:0007669"/>
    <property type="project" value="InterPro"/>
</dbReference>
<evidence type="ECO:0000259" key="15">
    <source>
        <dbReference type="Pfam" id="PF00266"/>
    </source>
</evidence>
<evidence type="ECO:0000256" key="12">
    <source>
        <dbReference type="ARBA" id="ARBA00031911"/>
    </source>
</evidence>
<name>A0A9E2KMK0_9GAMM</name>
<comment type="similarity">
    <text evidence="3 14">Belongs to the class-V pyridoxal-phosphate-dependent aminotransferase family. NifS/IscS subfamily.</text>
</comment>
<organism evidence="16 17">
    <name type="scientific">Candidatus Anaerobiospirillum merdipullorum</name>
    <dbReference type="NCBI Taxonomy" id="2838450"/>
    <lineage>
        <taxon>Bacteria</taxon>
        <taxon>Pseudomonadati</taxon>
        <taxon>Pseudomonadota</taxon>
        <taxon>Gammaproteobacteria</taxon>
        <taxon>Aeromonadales</taxon>
        <taxon>Succinivibrionaceae</taxon>
        <taxon>Anaerobiospirillum</taxon>
    </lineage>
</organism>
<comment type="catalytic activity">
    <reaction evidence="13 14">
        <text>(sulfur carrier)-H + L-cysteine = (sulfur carrier)-SH + L-alanine</text>
        <dbReference type="Rhea" id="RHEA:43892"/>
        <dbReference type="Rhea" id="RHEA-COMP:14737"/>
        <dbReference type="Rhea" id="RHEA-COMP:14739"/>
        <dbReference type="ChEBI" id="CHEBI:29917"/>
        <dbReference type="ChEBI" id="CHEBI:35235"/>
        <dbReference type="ChEBI" id="CHEBI:57972"/>
        <dbReference type="ChEBI" id="CHEBI:64428"/>
        <dbReference type="EC" id="2.8.1.7"/>
    </reaction>
</comment>
<dbReference type="NCBIfam" id="TIGR03402">
    <property type="entry name" value="FeS_nifS"/>
    <property type="match status" value="1"/>
</dbReference>
<evidence type="ECO:0000256" key="1">
    <source>
        <dbReference type="ARBA" id="ARBA00001933"/>
    </source>
</evidence>
<dbReference type="InterPro" id="IPR017772">
    <property type="entry name" value="Cys_deSase_NifS_bac/arc"/>
</dbReference>
<keyword evidence="9 14" id="KW-0408">Iron</keyword>
<dbReference type="PIRSF" id="PIRSF005572">
    <property type="entry name" value="NifS"/>
    <property type="match status" value="1"/>
</dbReference>
<dbReference type="InterPro" id="IPR015421">
    <property type="entry name" value="PyrdxlP-dep_Trfase_major"/>
</dbReference>
<comment type="cofactor">
    <cofactor evidence="1 14">
        <name>pyridoxal 5'-phosphate</name>
        <dbReference type="ChEBI" id="CHEBI:597326"/>
    </cofactor>
</comment>
<dbReference type="Gene3D" id="3.40.640.10">
    <property type="entry name" value="Type I PLP-dependent aspartate aminotransferase-like (Major domain)"/>
    <property type="match status" value="1"/>
</dbReference>
<dbReference type="AlphaFoldDB" id="A0A9E2KMK0"/>
<evidence type="ECO:0000256" key="5">
    <source>
        <dbReference type="ARBA" id="ARBA00012239"/>
    </source>
</evidence>
<reference evidence="16" key="1">
    <citation type="journal article" date="2021" name="PeerJ">
        <title>Extensive microbial diversity within the chicken gut microbiome revealed by metagenomics and culture.</title>
        <authorList>
            <person name="Gilroy R."/>
            <person name="Ravi A."/>
            <person name="Getino M."/>
            <person name="Pursley I."/>
            <person name="Horton D.L."/>
            <person name="Alikhan N.F."/>
            <person name="Baker D."/>
            <person name="Gharbi K."/>
            <person name="Hall N."/>
            <person name="Watson M."/>
            <person name="Adriaenssens E.M."/>
            <person name="Foster-Nyarko E."/>
            <person name="Jarju S."/>
            <person name="Secka A."/>
            <person name="Antonio M."/>
            <person name="Oren A."/>
            <person name="Chaudhuri R.R."/>
            <person name="La Ragione R."/>
            <person name="Hildebrand F."/>
            <person name="Pallen M.J."/>
        </authorList>
    </citation>
    <scope>NUCLEOTIDE SEQUENCE</scope>
    <source>
        <strain evidence="16">687</strain>
    </source>
</reference>
<keyword evidence="7 14" id="KW-0479">Metal-binding</keyword>